<evidence type="ECO:0000256" key="11">
    <source>
        <dbReference type="SAM" id="Phobius"/>
    </source>
</evidence>
<reference evidence="14" key="2">
    <citation type="submission" date="2015-01" db="EMBL/GenBank/DDBJ databases">
        <title>Evolutionary Origins and Diversification of the Mycorrhizal Mutualists.</title>
        <authorList>
            <consortium name="DOE Joint Genome Institute"/>
            <consortium name="Mycorrhizal Genomics Consortium"/>
            <person name="Kohler A."/>
            <person name="Kuo A."/>
            <person name="Nagy L.G."/>
            <person name="Floudas D."/>
            <person name="Copeland A."/>
            <person name="Barry K.W."/>
            <person name="Cichocki N."/>
            <person name="Veneault-Fourrey C."/>
            <person name="LaButti K."/>
            <person name="Lindquist E.A."/>
            <person name="Lipzen A."/>
            <person name="Lundell T."/>
            <person name="Morin E."/>
            <person name="Murat C."/>
            <person name="Riley R."/>
            <person name="Ohm R."/>
            <person name="Sun H."/>
            <person name="Tunlid A."/>
            <person name="Henrissat B."/>
            <person name="Grigoriev I.V."/>
            <person name="Hibbett D.S."/>
            <person name="Martin F."/>
        </authorList>
    </citation>
    <scope>NUCLEOTIDE SEQUENCE [LARGE SCALE GENOMIC DNA]</scope>
    <source>
        <strain evidence="14">h7</strain>
    </source>
</reference>
<dbReference type="Proteomes" id="UP000053424">
    <property type="component" value="Unassembled WGS sequence"/>
</dbReference>
<keyword evidence="14" id="KW-1185">Reference proteome</keyword>
<evidence type="ECO:0000313" key="14">
    <source>
        <dbReference type="Proteomes" id="UP000053424"/>
    </source>
</evidence>
<keyword evidence="6 11" id="KW-1133">Transmembrane helix</keyword>
<evidence type="ECO:0000259" key="12">
    <source>
        <dbReference type="Pfam" id="PF00999"/>
    </source>
</evidence>
<dbReference type="PANTHER" id="PTHR31382">
    <property type="entry name" value="NA(+)/H(+) ANTIPORTER"/>
    <property type="match status" value="1"/>
</dbReference>
<proteinExistence type="inferred from homology"/>
<feature type="transmembrane region" description="Helical" evidence="11">
    <location>
        <begin position="362"/>
        <end position="386"/>
    </location>
</feature>
<feature type="domain" description="Cation/H+ exchanger transmembrane" evidence="12">
    <location>
        <begin position="22"/>
        <end position="428"/>
    </location>
</feature>
<dbReference type="GO" id="GO:0120029">
    <property type="term" value="P:proton export across plasma membrane"/>
    <property type="evidence" value="ECO:0007669"/>
    <property type="project" value="InterPro"/>
</dbReference>
<dbReference type="GO" id="GO:0030007">
    <property type="term" value="P:intracellular potassium ion homeostasis"/>
    <property type="evidence" value="ECO:0007669"/>
    <property type="project" value="TreeGrafter"/>
</dbReference>
<dbReference type="GO" id="GO:0015385">
    <property type="term" value="F:sodium:proton antiporter activity"/>
    <property type="evidence" value="ECO:0007669"/>
    <property type="project" value="InterPro"/>
</dbReference>
<feature type="non-terminal residue" evidence="13">
    <location>
        <position position="479"/>
    </location>
</feature>
<keyword evidence="8" id="KW-0406">Ion transport</keyword>
<keyword evidence="9 11" id="KW-0472">Membrane</keyword>
<evidence type="ECO:0000256" key="7">
    <source>
        <dbReference type="ARBA" id="ARBA00023053"/>
    </source>
</evidence>
<gene>
    <name evidence="13" type="ORF">M413DRAFT_43557</name>
</gene>
<feature type="transmembrane region" description="Helical" evidence="11">
    <location>
        <begin position="74"/>
        <end position="91"/>
    </location>
</feature>
<dbReference type="InterPro" id="IPR006153">
    <property type="entry name" value="Cation/H_exchanger_TM"/>
</dbReference>
<evidence type="ECO:0000256" key="9">
    <source>
        <dbReference type="ARBA" id="ARBA00023136"/>
    </source>
</evidence>
<evidence type="ECO:0000256" key="2">
    <source>
        <dbReference type="ARBA" id="ARBA00005248"/>
    </source>
</evidence>
<dbReference type="PANTHER" id="PTHR31382:SF4">
    <property type="entry name" value="NA(+)_H(+) ANTIPORTER"/>
    <property type="match status" value="1"/>
</dbReference>
<comment type="subcellular location">
    <subcellularLocation>
        <location evidence="1">Membrane</location>
        <topology evidence="1">Multi-pass membrane protein</topology>
    </subcellularLocation>
</comment>
<evidence type="ECO:0000313" key="13">
    <source>
        <dbReference type="EMBL" id="KIM41196.1"/>
    </source>
</evidence>
<dbReference type="GO" id="GO:0005886">
    <property type="term" value="C:plasma membrane"/>
    <property type="evidence" value="ECO:0007669"/>
    <property type="project" value="InterPro"/>
</dbReference>
<dbReference type="EMBL" id="KN831781">
    <property type="protein sequence ID" value="KIM41196.1"/>
    <property type="molecule type" value="Genomic_DNA"/>
</dbReference>
<evidence type="ECO:0000256" key="4">
    <source>
        <dbReference type="ARBA" id="ARBA00022449"/>
    </source>
</evidence>
<dbReference type="GO" id="GO:0036376">
    <property type="term" value="P:sodium ion export across plasma membrane"/>
    <property type="evidence" value="ECO:0007669"/>
    <property type="project" value="InterPro"/>
</dbReference>
<comment type="similarity">
    <text evidence="2">Belongs to the fungal Na(+)/H(+) exchanger family.</text>
</comment>
<protein>
    <recommendedName>
        <fullName evidence="12">Cation/H+ exchanger transmembrane domain-containing protein</fullName>
    </recommendedName>
</protein>
<evidence type="ECO:0000256" key="3">
    <source>
        <dbReference type="ARBA" id="ARBA00022448"/>
    </source>
</evidence>
<keyword evidence="5 11" id="KW-0812">Transmembrane</keyword>
<feature type="transmembrane region" description="Helical" evidence="11">
    <location>
        <begin position="296"/>
        <end position="315"/>
    </location>
</feature>
<keyword evidence="3" id="KW-0813">Transport</keyword>
<feature type="transmembrane region" description="Helical" evidence="11">
    <location>
        <begin position="327"/>
        <end position="350"/>
    </location>
</feature>
<sequence length="479" mass="53385">FEVTSVHIIYALLGGFIVLFGMFSLLLRERLYIGEAIWAFLFGIIMGPYCAGIFDPRAWSSEHSEGATDTITLEFTRVVLAIGVFAIGVELPKAYMAKHWKSLFFLLVPVMTWGWFVSAGLIYALIPEVNFISSLAIAACLTPTDPILASAVVGGKWADKHVPAHIRHLLAAESGCNDGAAFPFLFLPLYLLVDTTTRGAMRDWFLLLWLYQIILGCVIGCMLGFAFRHLMKFCQRHDLIDRHSYVAQYVSLAILTIGVCTLLGSDDLLAAFCCGTAFAWDGFFNKQTEESVFSSVIDTLFNVAAFIFVGAWMPFNKFQDAALSLSVWRLIVIAILVLLLRRLPIIVMLYRWIPDIKTFREAIFSGHFGPIGIGAVFISTLALEFLHHNHKEGNPHNAQIAILEGTIQPVVAFMVLCSITIHGLSIPSFSLGRRVHSVSRTWSRRDTQTSAPPDWTTQTRMVTRGEDIVINRDVADLEL</sequence>
<dbReference type="GO" id="GO:0042391">
    <property type="term" value="P:regulation of membrane potential"/>
    <property type="evidence" value="ECO:0007669"/>
    <property type="project" value="InterPro"/>
</dbReference>
<evidence type="ECO:0000256" key="5">
    <source>
        <dbReference type="ARBA" id="ARBA00022692"/>
    </source>
</evidence>
<organism evidence="13 14">
    <name type="scientific">Hebeloma cylindrosporum</name>
    <dbReference type="NCBI Taxonomy" id="76867"/>
    <lineage>
        <taxon>Eukaryota</taxon>
        <taxon>Fungi</taxon>
        <taxon>Dikarya</taxon>
        <taxon>Basidiomycota</taxon>
        <taxon>Agaricomycotina</taxon>
        <taxon>Agaricomycetes</taxon>
        <taxon>Agaricomycetidae</taxon>
        <taxon>Agaricales</taxon>
        <taxon>Agaricineae</taxon>
        <taxon>Hymenogastraceae</taxon>
        <taxon>Hebeloma</taxon>
    </lineage>
</organism>
<dbReference type="InterPro" id="IPR004712">
    <property type="entry name" value="Na+/H+_antiporter_fungi"/>
</dbReference>
<keyword evidence="4" id="KW-0050">Antiport</keyword>
<evidence type="ECO:0000256" key="8">
    <source>
        <dbReference type="ARBA" id="ARBA00023065"/>
    </source>
</evidence>
<evidence type="ECO:0000256" key="1">
    <source>
        <dbReference type="ARBA" id="ARBA00004141"/>
    </source>
</evidence>
<feature type="transmembrane region" description="Helical" evidence="11">
    <location>
        <begin position="205"/>
        <end position="225"/>
    </location>
</feature>
<feature type="non-terminal residue" evidence="13">
    <location>
        <position position="1"/>
    </location>
</feature>
<dbReference type="STRING" id="686832.A0A0C3CC70"/>
<evidence type="ECO:0000256" key="6">
    <source>
        <dbReference type="ARBA" id="ARBA00022989"/>
    </source>
</evidence>
<accession>A0A0C3CC70</accession>
<evidence type="ECO:0000256" key="10">
    <source>
        <dbReference type="ARBA" id="ARBA00023201"/>
    </source>
</evidence>
<keyword evidence="10" id="KW-0739">Sodium transport</keyword>
<keyword evidence="7" id="KW-0915">Sodium</keyword>
<name>A0A0C3CC70_HEBCY</name>
<feature type="transmembrane region" description="Helical" evidence="11">
    <location>
        <begin position="103"/>
        <end position="126"/>
    </location>
</feature>
<dbReference type="HOGENOM" id="CLU_008635_3_1_1"/>
<feature type="transmembrane region" description="Helical" evidence="11">
    <location>
        <begin position="6"/>
        <end position="27"/>
    </location>
</feature>
<feature type="transmembrane region" description="Helical" evidence="11">
    <location>
        <begin position="36"/>
        <end position="54"/>
    </location>
</feature>
<reference evidence="13 14" key="1">
    <citation type="submission" date="2014-04" db="EMBL/GenBank/DDBJ databases">
        <authorList>
            <consortium name="DOE Joint Genome Institute"/>
            <person name="Kuo A."/>
            <person name="Gay G."/>
            <person name="Dore J."/>
            <person name="Kohler A."/>
            <person name="Nagy L.G."/>
            <person name="Floudas D."/>
            <person name="Copeland A."/>
            <person name="Barry K.W."/>
            <person name="Cichocki N."/>
            <person name="Veneault-Fourrey C."/>
            <person name="LaButti K."/>
            <person name="Lindquist E.A."/>
            <person name="Lipzen A."/>
            <person name="Lundell T."/>
            <person name="Morin E."/>
            <person name="Murat C."/>
            <person name="Sun H."/>
            <person name="Tunlid A."/>
            <person name="Henrissat B."/>
            <person name="Grigoriev I.V."/>
            <person name="Hibbett D.S."/>
            <person name="Martin F."/>
            <person name="Nordberg H.P."/>
            <person name="Cantor M.N."/>
            <person name="Hua S.X."/>
        </authorList>
    </citation>
    <scope>NUCLEOTIDE SEQUENCE [LARGE SCALE GENOMIC DNA]</scope>
    <source>
        <strain evidence="14">h7</strain>
    </source>
</reference>
<dbReference type="FunFam" id="1.20.1530.20:FF:000015">
    <property type="entry name" value="Na(+)/H(+) antiporter 2"/>
    <property type="match status" value="1"/>
</dbReference>
<feature type="transmembrane region" description="Helical" evidence="11">
    <location>
        <begin position="406"/>
        <end position="424"/>
    </location>
</feature>
<dbReference type="Pfam" id="PF00999">
    <property type="entry name" value="Na_H_Exchanger"/>
    <property type="match status" value="1"/>
</dbReference>
<dbReference type="OrthoDB" id="2190219at2759"/>
<dbReference type="AlphaFoldDB" id="A0A0C3CC70"/>